<reference evidence="1 2" key="1">
    <citation type="submission" date="2020-08" db="EMBL/GenBank/DDBJ databases">
        <title>A Genomic Blueprint of the Chicken Gut Microbiome.</title>
        <authorList>
            <person name="Gilroy R."/>
            <person name="Ravi A."/>
            <person name="Getino M."/>
            <person name="Pursley I."/>
            <person name="Horton D.L."/>
            <person name="Alikhan N.-F."/>
            <person name="Baker D."/>
            <person name="Gharbi K."/>
            <person name="Hall N."/>
            <person name="Watson M."/>
            <person name="Adriaenssens E.M."/>
            <person name="Foster-Nyarko E."/>
            <person name="Jarju S."/>
            <person name="Secka A."/>
            <person name="Antonio M."/>
            <person name="Oren A."/>
            <person name="Chaudhuri R."/>
            <person name="La Ragione R.M."/>
            <person name="Hildebrand F."/>
            <person name="Pallen M.J."/>
        </authorList>
    </citation>
    <scope>NUCLEOTIDE SEQUENCE [LARGE SCALE GENOMIC DNA]</scope>
    <source>
        <strain evidence="1 2">Sa1YVA6</strain>
    </source>
</reference>
<dbReference type="RefSeq" id="WP_191704334.1">
    <property type="nucleotide sequence ID" value="NZ_JACSPW010000011.1"/>
</dbReference>
<proteinExistence type="predicted"/>
<name>A0ABR8XPF9_9BACL</name>
<organism evidence="1 2">
    <name type="scientific">Solibacillus merdavium</name>
    <dbReference type="NCBI Taxonomy" id="2762218"/>
    <lineage>
        <taxon>Bacteria</taxon>
        <taxon>Bacillati</taxon>
        <taxon>Bacillota</taxon>
        <taxon>Bacilli</taxon>
        <taxon>Bacillales</taxon>
        <taxon>Caryophanaceae</taxon>
        <taxon>Solibacillus</taxon>
    </lineage>
</organism>
<evidence type="ECO:0000313" key="2">
    <source>
        <dbReference type="Proteomes" id="UP000600565"/>
    </source>
</evidence>
<gene>
    <name evidence="1" type="ORF">H9632_12135</name>
</gene>
<dbReference type="Proteomes" id="UP000600565">
    <property type="component" value="Unassembled WGS sequence"/>
</dbReference>
<sequence length="448" mass="52316">MIDSKFQKELKSILFFALEYGIKHVEIQNYKKPPIEFIGKVHEGFMKTQKMIIQNLLIIGREEKKLKDRLKTSRKNRETDLINDLEGKIKSVQYKKVILRKVADSIAWTLLSFDSTKVKRLFLNNPQVEIYNSNLAHEIKVMEEIFQNDVHSFALLTDITSFIQIADLMVMDFNSKKIGFAELKEGRINEEISDTLNHFFETNCEFALYQSVKDKDKKFMKQMDRYLKQEIKTHEVLNTINTGEGKDLASGYNVFIPEEVFEPVFFENIVGDMLKEVQKKSYSLRLIDECLIIGVYNARHIPIHTAFESWKKTCGIDFPTIDLKTFLYDPTARPLFLCNFSINDIVKILSGEIYILMSIDFDKWIKMLITAGVNVKLLTQKETEKINKVPNIVKPFEYKGQAIQIEHQGITEILGGGIFEKMFNQFFKPTSIIEFLKFKEKVLENKYR</sequence>
<evidence type="ECO:0000313" key="1">
    <source>
        <dbReference type="EMBL" id="MBD8033811.1"/>
    </source>
</evidence>
<accession>A0ABR8XPF9</accession>
<dbReference type="EMBL" id="JACSPW010000011">
    <property type="protein sequence ID" value="MBD8033811.1"/>
    <property type="molecule type" value="Genomic_DNA"/>
</dbReference>
<comment type="caution">
    <text evidence="1">The sequence shown here is derived from an EMBL/GenBank/DDBJ whole genome shotgun (WGS) entry which is preliminary data.</text>
</comment>
<keyword evidence="2" id="KW-1185">Reference proteome</keyword>
<protein>
    <submittedName>
        <fullName evidence="1">Uncharacterized protein</fullName>
    </submittedName>
</protein>